<evidence type="ECO:0000313" key="4">
    <source>
        <dbReference type="Proteomes" id="UP000193587"/>
    </source>
</evidence>
<dbReference type="Gene3D" id="3.30.70.2660">
    <property type="match status" value="1"/>
</dbReference>
<dbReference type="InterPro" id="IPR021124">
    <property type="entry name" value="CRISPR-assoc_prot_Cas5"/>
</dbReference>
<comment type="caution">
    <text evidence="3">The sequence shown here is derived from an EMBL/GenBank/DDBJ whole genome shotgun (WGS) entry which is preliminary data.</text>
</comment>
<dbReference type="GO" id="GO:0043571">
    <property type="term" value="P:maintenance of CRISPR repeat elements"/>
    <property type="evidence" value="ECO:0007669"/>
    <property type="project" value="InterPro"/>
</dbReference>
<accession>A0A1X4GKY4</accession>
<dbReference type="InterPro" id="IPR013422">
    <property type="entry name" value="CRISPR-assoc_prot_Cas5_N"/>
</dbReference>
<dbReference type="EMBL" id="NEDJ01000040">
    <property type="protein sequence ID" value="OSO97777.1"/>
    <property type="molecule type" value="Genomic_DNA"/>
</dbReference>
<proteinExistence type="predicted"/>
<evidence type="ECO:0000256" key="1">
    <source>
        <dbReference type="ARBA" id="ARBA00023118"/>
    </source>
</evidence>
<keyword evidence="1" id="KW-0051">Antiviral defense</keyword>
<dbReference type="RefSeq" id="WP_049932506.1">
    <property type="nucleotide sequence ID" value="NZ_ATXS01000011.1"/>
</dbReference>
<organism evidence="3 4">
    <name type="scientific">Halorubrum ezzemoulense DSM 17463</name>
    <dbReference type="NCBI Taxonomy" id="1121945"/>
    <lineage>
        <taxon>Archaea</taxon>
        <taxon>Methanobacteriati</taxon>
        <taxon>Methanobacteriota</taxon>
        <taxon>Stenosarchaea group</taxon>
        <taxon>Halobacteria</taxon>
        <taxon>Halobacteriales</taxon>
        <taxon>Haloferacaceae</taxon>
        <taxon>Halorubrum</taxon>
    </lineage>
</organism>
<dbReference type="STRING" id="1121945.GCA_000421805_02494"/>
<protein>
    <submittedName>
        <fullName evidence="3">Type I-B CRISPR-associated protein Cas5</fullName>
    </submittedName>
</protein>
<sequence>MSTTDLDVVGRESLSFTVRGPWAHFRRVDATTEKLTYRVMPRTTVAGLLAAVLGEPRDSYYDTFSKETSAIAITPECELQTQSIPQLTLPTKGGNIKTADGVSGKTVVDPEVIAKERKRRTFEYVVDAAYRIDLVLDDTETFERVAKFLESGRSTYTPSLGKTECLADITDVTRSTVKDDGNPEEVDSTVPEEHVVPTPGEPLRMERTPAYMEADAGGRKTTGFVSYAFAPADQTLTAPSAPVRSINGRSVCFL</sequence>
<dbReference type="Proteomes" id="UP000193587">
    <property type="component" value="Unassembled WGS sequence"/>
</dbReference>
<dbReference type="NCBIfam" id="TIGR02592">
    <property type="entry name" value="cas_Cas5h"/>
    <property type="match status" value="1"/>
</dbReference>
<dbReference type="AlphaFoldDB" id="A0A1X4GKY4"/>
<dbReference type="NCBIfam" id="TIGR02593">
    <property type="entry name" value="CRISPR_cas5"/>
    <property type="match status" value="1"/>
</dbReference>
<evidence type="ECO:0000256" key="2">
    <source>
        <dbReference type="SAM" id="MobiDB-lite"/>
    </source>
</evidence>
<name>A0A1X4GKY4_HALEZ</name>
<dbReference type="GO" id="GO:0051607">
    <property type="term" value="P:defense response to virus"/>
    <property type="evidence" value="ECO:0007669"/>
    <property type="project" value="UniProtKB-KW"/>
</dbReference>
<gene>
    <name evidence="3" type="ORF">B9H04_11450</name>
</gene>
<dbReference type="Pfam" id="PF09704">
    <property type="entry name" value="Cas_Cas5d"/>
    <property type="match status" value="1"/>
</dbReference>
<reference evidence="3 4" key="1">
    <citation type="submission" date="2017-04" db="EMBL/GenBank/DDBJ databases">
        <title>MLSA of the genus Halorubrum.</title>
        <authorList>
            <person name="De La Haba R."/>
            <person name="Sanchez-Porro C."/>
            <person name="Infante-Dominguez C."/>
            <person name="Ventosa A."/>
        </authorList>
    </citation>
    <scope>NUCLEOTIDE SEQUENCE [LARGE SCALE GENOMIC DNA]</scope>
    <source>
        <strain evidence="3 4">DSM 17463</strain>
    </source>
</reference>
<dbReference type="InterPro" id="IPR013421">
    <property type="entry name" value="CRISPR-assoc_prot_Cas5_HALMA"/>
</dbReference>
<evidence type="ECO:0000313" key="3">
    <source>
        <dbReference type="EMBL" id="OSO97777.1"/>
    </source>
</evidence>
<feature type="region of interest" description="Disordered" evidence="2">
    <location>
        <begin position="177"/>
        <end position="203"/>
    </location>
</feature>